<keyword evidence="4 6" id="KW-1133">Transmembrane helix</keyword>
<dbReference type="AlphaFoldDB" id="A0A512JKF3"/>
<sequence length="312" mass="32858">MIVNDPTPPATAPRRNEAATAYLLLTFTALLWGGNAVAGKWAVGEVSPQVLTTLRWVLAFAALIAFTGRRSISDLPRLRPHWLYVLLMGATGFTAFASLFYIAGETTSALNLALIQGLIPVLVVLINLAVSRIGVTSGQAVGLVITLFGAVVATTHGDWAVLKTLSFKFGDALMVAACLLYAGYAVALARRPKVAGLTFFTALSAAAALTSFVPLAAEWASGHLQWPTPRGWLIVAYVALGPTLVGQLLFIRGVEMIGPNRAGLFVNLVPVFGAMLAVLVAREAFGPTEALALILVLGGIAIAERFRARPAP</sequence>
<dbReference type="SUPFAM" id="SSF103481">
    <property type="entry name" value="Multidrug resistance efflux transporter EmrE"/>
    <property type="match status" value="2"/>
</dbReference>
<accession>A0A512JKF3</accession>
<comment type="caution">
    <text evidence="8">The sequence shown here is derived from an EMBL/GenBank/DDBJ whole genome shotgun (WGS) entry which is preliminary data.</text>
</comment>
<feature type="domain" description="EamA" evidence="7">
    <location>
        <begin position="169"/>
        <end position="302"/>
    </location>
</feature>
<dbReference type="PANTHER" id="PTHR42920:SF11">
    <property type="entry name" value="INNER MEMBRANE PROTEIN YTFF"/>
    <property type="match status" value="1"/>
</dbReference>
<proteinExistence type="predicted"/>
<protein>
    <submittedName>
        <fullName evidence="8">Membrane protein</fullName>
    </submittedName>
</protein>
<dbReference type="InterPro" id="IPR000620">
    <property type="entry name" value="EamA_dom"/>
</dbReference>
<keyword evidence="9" id="KW-1185">Reference proteome</keyword>
<name>A0A512JKF3_9HYPH</name>
<feature type="transmembrane region" description="Helical" evidence="6">
    <location>
        <begin position="140"/>
        <end position="157"/>
    </location>
</feature>
<evidence type="ECO:0000256" key="1">
    <source>
        <dbReference type="ARBA" id="ARBA00004651"/>
    </source>
</evidence>
<evidence type="ECO:0000256" key="5">
    <source>
        <dbReference type="ARBA" id="ARBA00023136"/>
    </source>
</evidence>
<feature type="transmembrane region" description="Helical" evidence="6">
    <location>
        <begin position="81"/>
        <end position="103"/>
    </location>
</feature>
<reference evidence="8 9" key="1">
    <citation type="submission" date="2019-07" db="EMBL/GenBank/DDBJ databases">
        <title>Whole genome shotgun sequence of Methylobacterium gnaphalii NBRC 107716.</title>
        <authorList>
            <person name="Hosoyama A."/>
            <person name="Uohara A."/>
            <person name="Ohji S."/>
            <person name="Ichikawa N."/>
        </authorList>
    </citation>
    <scope>NUCLEOTIDE SEQUENCE [LARGE SCALE GENOMIC DNA]</scope>
    <source>
        <strain evidence="8 9">NBRC 107716</strain>
    </source>
</reference>
<feature type="transmembrane region" description="Helical" evidence="6">
    <location>
        <begin position="262"/>
        <end position="281"/>
    </location>
</feature>
<evidence type="ECO:0000259" key="7">
    <source>
        <dbReference type="Pfam" id="PF00892"/>
    </source>
</evidence>
<dbReference type="Pfam" id="PF00892">
    <property type="entry name" value="EamA"/>
    <property type="match status" value="2"/>
</dbReference>
<dbReference type="InterPro" id="IPR051258">
    <property type="entry name" value="Diverse_Substrate_Transporter"/>
</dbReference>
<dbReference type="Proteomes" id="UP000321750">
    <property type="component" value="Unassembled WGS sequence"/>
</dbReference>
<feature type="transmembrane region" description="Helical" evidence="6">
    <location>
        <begin position="229"/>
        <end position="250"/>
    </location>
</feature>
<dbReference type="PANTHER" id="PTHR42920">
    <property type="entry name" value="OS03G0707200 PROTEIN-RELATED"/>
    <property type="match status" value="1"/>
</dbReference>
<feature type="transmembrane region" description="Helical" evidence="6">
    <location>
        <begin position="194"/>
        <end position="217"/>
    </location>
</feature>
<feature type="transmembrane region" description="Helical" evidence="6">
    <location>
        <begin position="49"/>
        <end position="69"/>
    </location>
</feature>
<keyword evidence="5 6" id="KW-0472">Membrane</keyword>
<feature type="transmembrane region" description="Helical" evidence="6">
    <location>
        <begin position="169"/>
        <end position="187"/>
    </location>
</feature>
<feature type="transmembrane region" description="Helical" evidence="6">
    <location>
        <begin position="287"/>
        <end position="306"/>
    </location>
</feature>
<keyword evidence="2" id="KW-1003">Cell membrane</keyword>
<evidence type="ECO:0000256" key="2">
    <source>
        <dbReference type="ARBA" id="ARBA00022475"/>
    </source>
</evidence>
<feature type="transmembrane region" description="Helical" evidence="6">
    <location>
        <begin position="109"/>
        <end position="128"/>
    </location>
</feature>
<evidence type="ECO:0000256" key="3">
    <source>
        <dbReference type="ARBA" id="ARBA00022692"/>
    </source>
</evidence>
<feature type="domain" description="EamA" evidence="7">
    <location>
        <begin position="21"/>
        <end position="154"/>
    </location>
</feature>
<dbReference type="InterPro" id="IPR037185">
    <property type="entry name" value="EmrE-like"/>
</dbReference>
<comment type="subcellular location">
    <subcellularLocation>
        <location evidence="1">Cell membrane</location>
        <topology evidence="1">Multi-pass membrane protein</topology>
    </subcellularLocation>
</comment>
<dbReference type="GO" id="GO:0005886">
    <property type="term" value="C:plasma membrane"/>
    <property type="evidence" value="ECO:0007669"/>
    <property type="project" value="UniProtKB-SubCell"/>
</dbReference>
<gene>
    <name evidence="8" type="ORF">MGN01_22760</name>
</gene>
<dbReference type="EMBL" id="BJZV01000011">
    <property type="protein sequence ID" value="GEP10431.1"/>
    <property type="molecule type" value="Genomic_DNA"/>
</dbReference>
<evidence type="ECO:0000256" key="6">
    <source>
        <dbReference type="SAM" id="Phobius"/>
    </source>
</evidence>
<keyword evidence="3 6" id="KW-0812">Transmembrane</keyword>
<feature type="transmembrane region" description="Helical" evidence="6">
    <location>
        <begin position="21"/>
        <end position="43"/>
    </location>
</feature>
<evidence type="ECO:0000256" key="4">
    <source>
        <dbReference type="ARBA" id="ARBA00022989"/>
    </source>
</evidence>
<evidence type="ECO:0000313" key="9">
    <source>
        <dbReference type="Proteomes" id="UP000321750"/>
    </source>
</evidence>
<organism evidence="8 9">
    <name type="scientific">Methylobacterium gnaphalii</name>
    <dbReference type="NCBI Taxonomy" id="1010610"/>
    <lineage>
        <taxon>Bacteria</taxon>
        <taxon>Pseudomonadati</taxon>
        <taxon>Pseudomonadota</taxon>
        <taxon>Alphaproteobacteria</taxon>
        <taxon>Hyphomicrobiales</taxon>
        <taxon>Methylobacteriaceae</taxon>
        <taxon>Methylobacterium</taxon>
    </lineage>
</organism>
<evidence type="ECO:0000313" key="8">
    <source>
        <dbReference type="EMBL" id="GEP10431.1"/>
    </source>
</evidence>